<sequence>MIKTNKIFTKIFIVMFFAILFFSILFSIYYITNQKNEILKSMEQEAKTMAKVIVYSISDAIVLNDKAFIVEFNNEFISQHELLDTIIISKIDKEYFYIKKDSWTYNNSLNDEIKVLEKKEPSSIIIKDSSSKSNTFHYSYPMIFSGMTWGYVHLGFSLQEYDKKISSMYVSFFIFFIVLLFITFLLSFYVAKNLSRPIISLNDIANKISDGNLDLRSTYKSHDEIGQLSKTFNAMISKIQSSQKLLKESYEKLEDRVEERTIELHEANRQLKDKTYELEILNKNLDNKVKEEVAKSVKQEALLIQQSRFVAMGEMLGNIAHQWRQPLSLISTVASGIKLEKEMGVSSEKKEIESLEMLINTSKYLSNTIEDFRNFFKPNKKEEAFFIPSKVEQSLDLVSASLKFHHIKVEKIINKNCKVVGFPNEFAQAVLNILSNAKDVLVERKIDKPLIKIRVYQEDNQIHLEIEDNAGGIKKDIMNKIFDPYFTTKHQSQGTGIGLYMSKMIIENNMNGTLSVKNAENGAVFTITLEV</sequence>
<dbReference type="PRINTS" id="PR00344">
    <property type="entry name" value="BCTRLSENSOR"/>
</dbReference>
<evidence type="ECO:0000256" key="9">
    <source>
        <dbReference type="ARBA" id="ARBA00022777"/>
    </source>
</evidence>
<dbReference type="InterPro" id="IPR003660">
    <property type="entry name" value="HAMP_dom"/>
</dbReference>
<feature type="domain" description="HAMP" evidence="17">
    <location>
        <begin position="192"/>
        <end position="244"/>
    </location>
</feature>
<keyword evidence="9" id="KW-0418">Kinase</keyword>
<reference evidence="18 19" key="1">
    <citation type="submission" date="2017-09" db="EMBL/GenBank/DDBJ databases">
        <title>Genomics of the genus Arcobacter.</title>
        <authorList>
            <person name="Perez-Cataluna A."/>
            <person name="Figueras M.J."/>
            <person name="Salas-Masso N."/>
        </authorList>
    </citation>
    <scope>NUCLEOTIDE SEQUENCE [LARGE SCALE GENOMIC DNA]</scope>
    <source>
        <strain evidence="18 19">F156-34</strain>
    </source>
</reference>
<keyword evidence="14" id="KW-0175">Coiled coil</keyword>
<evidence type="ECO:0000256" key="13">
    <source>
        <dbReference type="ARBA" id="ARBA00023136"/>
    </source>
</evidence>
<dbReference type="Pfam" id="PF00672">
    <property type="entry name" value="HAMP"/>
    <property type="match status" value="1"/>
</dbReference>
<dbReference type="Pfam" id="PF02518">
    <property type="entry name" value="HATPase_c"/>
    <property type="match status" value="1"/>
</dbReference>
<dbReference type="CDD" id="cd06225">
    <property type="entry name" value="HAMP"/>
    <property type="match status" value="1"/>
</dbReference>
<comment type="catalytic activity">
    <reaction evidence="1">
        <text>ATP + protein L-histidine = ADP + protein N-phospho-L-histidine.</text>
        <dbReference type="EC" id="2.7.13.3"/>
    </reaction>
</comment>
<keyword evidence="5" id="KW-0597">Phosphoprotein</keyword>
<dbReference type="InterPro" id="IPR050398">
    <property type="entry name" value="HssS/ArlS-like"/>
</dbReference>
<dbReference type="PANTHER" id="PTHR45528">
    <property type="entry name" value="SENSOR HISTIDINE KINASE CPXA"/>
    <property type="match status" value="1"/>
</dbReference>
<feature type="domain" description="Histidine kinase" evidence="16">
    <location>
        <begin position="318"/>
        <end position="531"/>
    </location>
</feature>
<feature type="transmembrane region" description="Helical" evidence="15">
    <location>
        <begin position="12"/>
        <end position="32"/>
    </location>
</feature>
<accession>A0A4Q1AXI1</accession>
<gene>
    <name evidence="18" type="ORF">CP965_06710</name>
</gene>
<dbReference type="GO" id="GO:0000155">
    <property type="term" value="F:phosphorelay sensor kinase activity"/>
    <property type="evidence" value="ECO:0007669"/>
    <property type="project" value="InterPro"/>
</dbReference>
<feature type="transmembrane region" description="Helical" evidence="15">
    <location>
        <begin position="138"/>
        <end position="156"/>
    </location>
</feature>
<dbReference type="SUPFAM" id="SSF55874">
    <property type="entry name" value="ATPase domain of HSP90 chaperone/DNA topoisomerase II/histidine kinase"/>
    <property type="match status" value="1"/>
</dbReference>
<feature type="coiled-coil region" evidence="14">
    <location>
        <begin position="236"/>
        <end position="291"/>
    </location>
</feature>
<dbReference type="OrthoDB" id="9805967at2"/>
<evidence type="ECO:0000256" key="12">
    <source>
        <dbReference type="ARBA" id="ARBA00023012"/>
    </source>
</evidence>
<dbReference type="EMBL" id="NXIE01000002">
    <property type="protein sequence ID" value="RXK13488.1"/>
    <property type="molecule type" value="Genomic_DNA"/>
</dbReference>
<keyword evidence="19" id="KW-1185">Reference proteome</keyword>
<dbReference type="SUPFAM" id="SSF158472">
    <property type="entry name" value="HAMP domain-like"/>
    <property type="match status" value="1"/>
</dbReference>
<organism evidence="18 19">
    <name type="scientific">Halarcobacter mediterraneus</name>
    <dbReference type="NCBI Taxonomy" id="2023153"/>
    <lineage>
        <taxon>Bacteria</taxon>
        <taxon>Pseudomonadati</taxon>
        <taxon>Campylobacterota</taxon>
        <taxon>Epsilonproteobacteria</taxon>
        <taxon>Campylobacterales</taxon>
        <taxon>Arcobacteraceae</taxon>
        <taxon>Halarcobacter</taxon>
    </lineage>
</organism>
<evidence type="ECO:0000256" key="14">
    <source>
        <dbReference type="SAM" id="Coils"/>
    </source>
</evidence>
<dbReference type="InterPro" id="IPR003594">
    <property type="entry name" value="HATPase_dom"/>
</dbReference>
<evidence type="ECO:0000256" key="3">
    <source>
        <dbReference type="ARBA" id="ARBA00012438"/>
    </source>
</evidence>
<dbReference type="AlphaFoldDB" id="A0A4Q1AXI1"/>
<dbReference type="CDD" id="cd00082">
    <property type="entry name" value="HisKA"/>
    <property type="match status" value="1"/>
</dbReference>
<comment type="caution">
    <text evidence="18">The sequence shown here is derived from an EMBL/GenBank/DDBJ whole genome shotgun (WGS) entry which is preliminary data.</text>
</comment>
<keyword evidence="4" id="KW-1003">Cell membrane</keyword>
<dbReference type="InterPro" id="IPR036890">
    <property type="entry name" value="HATPase_C_sf"/>
</dbReference>
<dbReference type="Proteomes" id="UP000289718">
    <property type="component" value="Unassembled WGS sequence"/>
</dbReference>
<dbReference type="Gene3D" id="6.10.340.10">
    <property type="match status" value="1"/>
</dbReference>
<dbReference type="PROSITE" id="PS50885">
    <property type="entry name" value="HAMP"/>
    <property type="match status" value="1"/>
</dbReference>
<evidence type="ECO:0000313" key="18">
    <source>
        <dbReference type="EMBL" id="RXK13488.1"/>
    </source>
</evidence>
<dbReference type="PANTHER" id="PTHR45528:SF1">
    <property type="entry name" value="SENSOR HISTIDINE KINASE CPXA"/>
    <property type="match status" value="1"/>
</dbReference>
<protein>
    <recommendedName>
        <fullName evidence="3">histidine kinase</fullName>
        <ecNumber evidence="3">2.7.13.3</ecNumber>
    </recommendedName>
</protein>
<evidence type="ECO:0000256" key="2">
    <source>
        <dbReference type="ARBA" id="ARBA00004651"/>
    </source>
</evidence>
<dbReference type="Gene3D" id="3.30.565.10">
    <property type="entry name" value="Histidine kinase-like ATPase, C-terminal domain"/>
    <property type="match status" value="1"/>
</dbReference>
<evidence type="ECO:0000256" key="11">
    <source>
        <dbReference type="ARBA" id="ARBA00022989"/>
    </source>
</evidence>
<keyword evidence="7 15" id="KW-0812">Transmembrane</keyword>
<keyword evidence="13 15" id="KW-0472">Membrane</keyword>
<evidence type="ECO:0000259" key="16">
    <source>
        <dbReference type="PROSITE" id="PS50109"/>
    </source>
</evidence>
<keyword evidence="6" id="KW-0808">Transferase</keyword>
<evidence type="ECO:0000256" key="4">
    <source>
        <dbReference type="ARBA" id="ARBA00022475"/>
    </source>
</evidence>
<dbReference type="RefSeq" id="WP_129061310.1">
    <property type="nucleotide sequence ID" value="NZ_NXIE01000002.1"/>
</dbReference>
<dbReference type="InterPro" id="IPR005467">
    <property type="entry name" value="His_kinase_dom"/>
</dbReference>
<keyword evidence="8" id="KW-0547">Nucleotide-binding</keyword>
<keyword evidence="12" id="KW-0902">Two-component regulatory system</keyword>
<feature type="transmembrane region" description="Helical" evidence="15">
    <location>
        <begin position="168"/>
        <end position="191"/>
    </location>
</feature>
<evidence type="ECO:0000256" key="5">
    <source>
        <dbReference type="ARBA" id="ARBA00022553"/>
    </source>
</evidence>
<dbReference type="PROSITE" id="PS50109">
    <property type="entry name" value="HIS_KIN"/>
    <property type="match status" value="1"/>
</dbReference>
<dbReference type="Gene3D" id="1.10.287.130">
    <property type="match status" value="1"/>
</dbReference>
<dbReference type="InterPro" id="IPR003661">
    <property type="entry name" value="HisK_dim/P_dom"/>
</dbReference>
<evidence type="ECO:0000256" key="10">
    <source>
        <dbReference type="ARBA" id="ARBA00022840"/>
    </source>
</evidence>
<keyword evidence="11 15" id="KW-1133">Transmembrane helix</keyword>
<evidence type="ECO:0000256" key="6">
    <source>
        <dbReference type="ARBA" id="ARBA00022679"/>
    </source>
</evidence>
<keyword evidence="10" id="KW-0067">ATP-binding</keyword>
<evidence type="ECO:0000259" key="17">
    <source>
        <dbReference type="PROSITE" id="PS50885"/>
    </source>
</evidence>
<evidence type="ECO:0000256" key="8">
    <source>
        <dbReference type="ARBA" id="ARBA00022741"/>
    </source>
</evidence>
<dbReference type="GO" id="GO:0005886">
    <property type="term" value="C:plasma membrane"/>
    <property type="evidence" value="ECO:0007669"/>
    <property type="project" value="UniProtKB-SubCell"/>
</dbReference>
<evidence type="ECO:0000256" key="15">
    <source>
        <dbReference type="SAM" id="Phobius"/>
    </source>
</evidence>
<name>A0A4Q1AXI1_9BACT</name>
<dbReference type="InterPro" id="IPR036097">
    <property type="entry name" value="HisK_dim/P_sf"/>
</dbReference>
<dbReference type="SUPFAM" id="SSF47384">
    <property type="entry name" value="Homodimeric domain of signal transducing histidine kinase"/>
    <property type="match status" value="1"/>
</dbReference>
<dbReference type="SMART" id="SM00387">
    <property type="entry name" value="HATPase_c"/>
    <property type="match status" value="1"/>
</dbReference>
<dbReference type="InterPro" id="IPR004358">
    <property type="entry name" value="Sig_transdc_His_kin-like_C"/>
</dbReference>
<dbReference type="EC" id="2.7.13.3" evidence="3"/>
<evidence type="ECO:0000256" key="7">
    <source>
        <dbReference type="ARBA" id="ARBA00022692"/>
    </source>
</evidence>
<dbReference type="GO" id="GO:0005524">
    <property type="term" value="F:ATP binding"/>
    <property type="evidence" value="ECO:0007669"/>
    <property type="project" value="UniProtKB-KW"/>
</dbReference>
<dbReference type="SMART" id="SM00304">
    <property type="entry name" value="HAMP"/>
    <property type="match status" value="1"/>
</dbReference>
<proteinExistence type="predicted"/>
<comment type="subcellular location">
    <subcellularLocation>
        <location evidence="2">Cell membrane</location>
        <topology evidence="2">Multi-pass membrane protein</topology>
    </subcellularLocation>
</comment>
<evidence type="ECO:0000313" key="19">
    <source>
        <dbReference type="Proteomes" id="UP000289718"/>
    </source>
</evidence>
<evidence type="ECO:0000256" key="1">
    <source>
        <dbReference type="ARBA" id="ARBA00000085"/>
    </source>
</evidence>